<evidence type="ECO:0000313" key="4">
    <source>
        <dbReference type="EMBL" id="KAB2629307.1"/>
    </source>
</evidence>
<dbReference type="Proteomes" id="UP000327157">
    <property type="component" value="Chromosome 8"/>
</dbReference>
<feature type="domain" description="Phospholipase D C-terminal" evidence="3">
    <location>
        <begin position="467"/>
        <end position="537"/>
    </location>
</feature>
<dbReference type="InterPro" id="IPR015679">
    <property type="entry name" value="PLipase_D_fam"/>
</dbReference>
<organism evidence="4 5">
    <name type="scientific">Pyrus ussuriensis x Pyrus communis</name>
    <dbReference type="NCBI Taxonomy" id="2448454"/>
    <lineage>
        <taxon>Eukaryota</taxon>
        <taxon>Viridiplantae</taxon>
        <taxon>Streptophyta</taxon>
        <taxon>Embryophyta</taxon>
        <taxon>Tracheophyta</taxon>
        <taxon>Spermatophyta</taxon>
        <taxon>Magnoliopsida</taxon>
        <taxon>eudicotyledons</taxon>
        <taxon>Gunneridae</taxon>
        <taxon>Pentapetalae</taxon>
        <taxon>rosids</taxon>
        <taxon>fabids</taxon>
        <taxon>Rosales</taxon>
        <taxon>Rosaceae</taxon>
        <taxon>Amygdaloideae</taxon>
        <taxon>Maleae</taxon>
        <taxon>Pyrus</taxon>
    </lineage>
</organism>
<evidence type="ECO:0000256" key="2">
    <source>
        <dbReference type="ARBA" id="ARBA00023098"/>
    </source>
</evidence>
<dbReference type="Pfam" id="PF12357">
    <property type="entry name" value="PLD_C"/>
    <property type="match status" value="1"/>
</dbReference>
<dbReference type="PANTHER" id="PTHR18896:SF202">
    <property type="entry name" value="PHOSPHOLIPASE D ALPHA 3"/>
    <property type="match status" value="1"/>
</dbReference>
<dbReference type="GO" id="GO:0009395">
    <property type="term" value="P:phospholipid catabolic process"/>
    <property type="evidence" value="ECO:0007669"/>
    <property type="project" value="TreeGrafter"/>
</dbReference>
<dbReference type="OrthoDB" id="14911at2759"/>
<dbReference type="Gene3D" id="3.30.870.10">
    <property type="entry name" value="Endonuclease Chain A"/>
    <property type="match status" value="1"/>
</dbReference>
<gene>
    <name evidence="4" type="ORF">D8674_034102</name>
</gene>
<sequence>MPRFLHGMLYATIDEVDRLDNGCGFNLLFNIVGSKLHATVDLDKARPGRTQMINDPNNPQWGEISHLLCPHLTHYIHFFWCCRRFSMVPDSLGIRNPKYEGVPRTFLNQRQGCRVTLYQDSDRCWEDIFDAITNVRQFIYITGWSVYTEITLIRDPRRRKDDITLGQLLKRKANEGVLVLLLVWDDRTSVEDIKKDEEYFRNTKVRCFLCPRNPDEGKNEIVTMFTHHQKTVVVDNEISGGGSQRRINDFHQPNFPGSLIRKSGPREPWHDIHCKLEGPVGEMFLIPLGKLEEITVQPLQNMFSNDNKSWNNVYIYVIRRATNFIYIENQYFLGRAFGEDFSKIEVGKRFIVYIVVPKWPEGIPESASVRAILDWQRRTVEMMYTDISEALQRKASNMDDEYKPLETPEPDTDYKRSQQARRFMILHALKNDDRSMDGARDSEIAIGAFQLNHLASTIPYDHLKVDDNSFWHLESLECIRRVNQIAEKNWEFYSSDTCYQDLPGHLLHYPIKVSKNRALTTLPGFEYFPNTKARVFSTKSKYIHPILTA</sequence>
<proteinExistence type="predicted"/>
<reference evidence="4 5" key="3">
    <citation type="submission" date="2019-11" db="EMBL/GenBank/DDBJ databases">
        <title>A de novo genome assembly of a pear dwarfing rootstock.</title>
        <authorList>
            <person name="Wang F."/>
            <person name="Wang J."/>
            <person name="Li S."/>
            <person name="Zhang Y."/>
            <person name="Fang M."/>
            <person name="Ma L."/>
            <person name="Zhao Y."/>
            <person name="Jiang S."/>
        </authorList>
    </citation>
    <scope>NUCLEOTIDE SEQUENCE [LARGE SCALE GENOMIC DNA]</scope>
    <source>
        <strain evidence="4">S2</strain>
        <tissue evidence="4">Leaf</tissue>
    </source>
</reference>
<keyword evidence="1" id="KW-0677">Repeat</keyword>
<dbReference type="GO" id="GO:0004630">
    <property type="term" value="F:phospholipase D activity"/>
    <property type="evidence" value="ECO:0007669"/>
    <property type="project" value="TreeGrafter"/>
</dbReference>
<keyword evidence="2" id="KW-0443">Lipid metabolism</keyword>
<protein>
    <submittedName>
        <fullName evidence="4">Phospholipase D alpha 1-like</fullName>
    </submittedName>
</protein>
<dbReference type="InterPro" id="IPR024632">
    <property type="entry name" value="PLipase_D_C"/>
</dbReference>
<evidence type="ECO:0000256" key="1">
    <source>
        <dbReference type="ARBA" id="ARBA00022737"/>
    </source>
</evidence>
<dbReference type="GO" id="GO:0005886">
    <property type="term" value="C:plasma membrane"/>
    <property type="evidence" value="ECO:0007669"/>
    <property type="project" value="TreeGrafter"/>
</dbReference>
<evidence type="ECO:0000259" key="3">
    <source>
        <dbReference type="Pfam" id="PF12357"/>
    </source>
</evidence>
<accession>A0A5N5HR39</accession>
<dbReference type="AlphaFoldDB" id="A0A5N5HR39"/>
<reference evidence="4 5" key="1">
    <citation type="submission" date="2019-09" db="EMBL/GenBank/DDBJ databases">
        <authorList>
            <person name="Ou C."/>
        </authorList>
    </citation>
    <scope>NUCLEOTIDE SEQUENCE [LARGE SCALE GENOMIC DNA]</scope>
    <source>
        <strain evidence="4">S2</strain>
        <tissue evidence="4">Leaf</tissue>
    </source>
</reference>
<comment type="caution">
    <text evidence="4">The sequence shown here is derived from an EMBL/GenBank/DDBJ whole genome shotgun (WGS) entry which is preliminary data.</text>
</comment>
<name>A0A5N5HR39_9ROSA</name>
<dbReference type="EMBL" id="SMOL01000148">
    <property type="protein sequence ID" value="KAB2629307.1"/>
    <property type="molecule type" value="Genomic_DNA"/>
</dbReference>
<keyword evidence="5" id="KW-1185">Reference proteome</keyword>
<reference evidence="5" key="2">
    <citation type="submission" date="2019-10" db="EMBL/GenBank/DDBJ databases">
        <title>A de novo genome assembly of a pear dwarfing rootstock.</title>
        <authorList>
            <person name="Wang F."/>
            <person name="Wang J."/>
            <person name="Li S."/>
            <person name="Zhang Y."/>
            <person name="Fang M."/>
            <person name="Ma L."/>
            <person name="Zhao Y."/>
            <person name="Jiang S."/>
        </authorList>
    </citation>
    <scope>NUCLEOTIDE SEQUENCE [LARGE SCALE GENOMIC DNA]</scope>
</reference>
<dbReference type="PANTHER" id="PTHR18896">
    <property type="entry name" value="PHOSPHOLIPASE D"/>
    <property type="match status" value="1"/>
</dbReference>
<evidence type="ECO:0000313" key="5">
    <source>
        <dbReference type="Proteomes" id="UP000327157"/>
    </source>
</evidence>
<dbReference type="SUPFAM" id="SSF56024">
    <property type="entry name" value="Phospholipase D/nuclease"/>
    <property type="match status" value="2"/>
</dbReference>